<comment type="caution">
    <text evidence="2">The sequence shown here is derived from an EMBL/GenBank/DDBJ whole genome shotgun (WGS) entry which is preliminary data.</text>
</comment>
<keyword evidence="1" id="KW-0812">Transmembrane</keyword>
<evidence type="ECO:0000313" key="2">
    <source>
        <dbReference type="EMBL" id="MFC5768741.1"/>
    </source>
</evidence>
<keyword evidence="1" id="KW-1133">Transmembrane helix</keyword>
<dbReference type="EMBL" id="JBHSOG010000014">
    <property type="protein sequence ID" value="MFC5768741.1"/>
    <property type="molecule type" value="Genomic_DNA"/>
</dbReference>
<evidence type="ECO:0000313" key="3">
    <source>
        <dbReference type="Proteomes" id="UP001595974"/>
    </source>
</evidence>
<name>A0ABW1ANK9_9RHOO</name>
<dbReference type="Proteomes" id="UP001595974">
    <property type="component" value="Unassembled WGS sequence"/>
</dbReference>
<protein>
    <submittedName>
        <fullName evidence="2">Type II secretion system protein</fullName>
    </submittedName>
</protein>
<keyword evidence="3" id="KW-1185">Reference proteome</keyword>
<sequence length="170" mass="18999">MRNGRRQRGFTYLLVLFLVVALGIGAAQIGVVWQQAVQREREIELLYRASDIAKAIGRYQSRTPVGTRKHPQSLDELIEDRRFPVPVRHLRRVWRDPFTGEPDWVLVRTGEAIVGLHSRAKGSPIRTHGLPPELGPEAGGAARYSDWVFRPDIKTAPAAEESKAASAAKD</sequence>
<accession>A0ABW1ANK9</accession>
<dbReference type="RefSeq" id="WP_232516338.1">
    <property type="nucleotide sequence ID" value="NZ_JBHSOG010000014.1"/>
</dbReference>
<gene>
    <name evidence="2" type="ORF">ACFPTN_05095</name>
</gene>
<organism evidence="2 3">
    <name type="scientific">Thauera sinica</name>
    <dbReference type="NCBI Taxonomy" id="2665146"/>
    <lineage>
        <taxon>Bacteria</taxon>
        <taxon>Pseudomonadati</taxon>
        <taxon>Pseudomonadota</taxon>
        <taxon>Betaproteobacteria</taxon>
        <taxon>Rhodocyclales</taxon>
        <taxon>Zoogloeaceae</taxon>
        <taxon>Thauera</taxon>
    </lineage>
</organism>
<proteinExistence type="predicted"/>
<feature type="transmembrane region" description="Helical" evidence="1">
    <location>
        <begin position="12"/>
        <end position="33"/>
    </location>
</feature>
<keyword evidence="1" id="KW-0472">Membrane</keyword>
<reference evidence="3" key="1">
    <citation type="journal article" date="2019" name="Int. J. Syst. Evol. Microbiol.">
        <title>The Global Catalogue of Microorganisms (GCM) 10K type strain sequencing project: providing services to taxonomists for standard genome sequencing and annotation.</title>
        <authorList>
            <consortium name="The Broad Institute Genomics Platform"/>
            <consortium name="The Broad Institute Genome Sequencing Center for Infectious Disease"/>
            <person name="Wu L."/>
            <person name="Ma J."/>
        </authorList>
    </citation>
    <scope>NUCLEOTIDE SEQUENCE [LARGE SCALE GENOMIC DNA]</scope>
    <source>
        <strain evidence="3">SHR3</strain>
    </source>
</reference>
<evidence type="ECO:0000256" key="1">
    <source>
        <dbReference type="SAM" id="Phobius"/>
    </source>
</evidence>